<dbReference type="SUPFAM" id="SSF53335">
    <property type="entry name" value="S-adenosyl-L-methionine-dependent methyltransferases"/>
    <property type="match status" value="1"/>
</dbReference>
<dbReference type="PANTHER" id="PTHR43861">
    <property type="entry name" value="TRANS-ACONITATE 2-METHYLTRANSFERASE-RELATED"/>
    <property type="match status" value="1"/>
</dbReference>
<gene>
    <name evidence="3" type="ORF">C5Y98_01575</name>
</gene>
<dbReference type="EMBL" id="PUIB01000003">
    <property type="protein sequence ID" value="PQO42556.1"/>
    <property type="molecule type" value="Genomic_DNA"/>
</dbReference>
<feature type="domain" description="Methyltransferase" evidence="2">
    <location>
        <begin position="70"/>
        <end position="162"/>
    </location>
</feature>
<dbReference type="InterPro" id="IPR029063">
    <property type="entry name" value="SAM-dependent_MTases_sf"/>
</dbReference>
<dbReference type="InterPro" id="IPR041698">
    <property type="entry name" value="Methyltransf_25"/>
</dbReference>
<dbReference type="CDD" id="cd02440">
    <property type="entry name" value="AdoMet_MTases"/>
    <property type="match status" value="1"/>
</dbReference>
<dbReference type="Gene3D" id="3.40.50.150">
    <property type="entry name" value="Vaccinia Virus protein VP39"/>
    <property type="match status" value="1"/>
</dbReference>
<protein>
    <submittedName>
        <fullName evidence="3">SAM-dependent methyltransferase</fullName>
    </submittedName>
</protein>
<accession>A0A2S8GDM0</accession>
<name>A0A2S8GDM0_9BACT</name>
<keyword evidence="1 3" id="KW-0808">Transferase</keyword>
<dbReference type="GO" id="GO:0008168">
    <property type="term" value="F:methyltransferase activity"/>
    <property type="evidence" value="ECO:0007669"/>
    <property type="project" value="UniProtKB-KW"/>
</dbReference>
<evidence type="ECO:0000313" key="4">
    <source>
        <dbReference type="Proteomes" id="UP000239388"/>
    </source>
</evidence>
<keyword evidence="3" id="KW-0489">Methyltransferase</keyword>
<evidence type="ECO:0000256" key="1">
    <source>
        <dbReference type="ARBA" id="ARBA00022679"/>
    </source>
</evidence>
<dbReference type="Pfam" id="PF13649">
    <property type="entry name" value="Methyltransf_25"/>
    <property type="match status" value="1"/>
</dbReference>
<dbReference type="GO" id="GO:0032259">
    <property type="term" value="P:methylation"/>
    <property type="evidence" value="ECO:0007669"/>
    <property type="project" value="UniProtKB-KW"/>
</dbReference>
<comment type="caution">
    <text evidence="3">The sequence shown here is derived from an EMBL/GenBank/DDBJ whole genome shotgun (WGS) entry which is preliminary data.</text>
</comment>
<dbReference type="OrthoDB" id="9804312at2"/>
<reference evidence="3 4" key="1">
    <citation type="submission" date="2018-02" db="EMBL/GenBank/DDBJ databases">
        <title>Comparative genomes isolates from brazilian mangrove.</title>
        <authorList>
            <person name="Araujo J.E."/>
            <person name="Taketani R.G."/>
            <person name="Silva M.C.P."/>
            <person name="Loureco M.V."/>
            <person name="Andreote F.D."/>
        </authorList>
    </citation>
    <scope>NUCLEOTIDE SEQUENCE [LARGE SCALE GENOMIC DNA]</scope>
    <source>
        <strain evidence="3 4">NAP PRIS-MGV</strain>
    </source>
</reference>
<dbReference type="AlphaFoldDB" id="A0A2S8GDM0"/>
<evidence type="ECO:0000259" key="2">
    <source>
        <dbReference type="Pfam" id="PF13649"/>
    </source>
</evidence>
<proteinExistence type="predicted"/>
<evidence type="ECO:0000313" key="3">
    <source>
        <dbReference type="EMBL" id="PQO42556.1"/>
    </source>
</evidence>
<sequence length="233" mass="25962">MRCSRFAQHAIPYVDLLVATSETLHLAKGSPVSQQEFWDERYGQSEYIYGTEPNSFLTASEFQLPPSGRVLCLCEGEGRNAVFLARQGHLVTGVDVSREGKKKAERLANEQGVSIEYHLSDLCAFDFGVAQWDAIISISAHLPSPVQADVYPRVFAALKPGGILLLESYHPRQIEYGTGGPKDVDMLMTLETLHRHFPTLEVQHEAELEREVTEGTFHTGNAFVTQFIGRKPT</sequence>
<organism evidence="3 4">
    <name type="scientific">Blastopirellula marina</name>
    <dbReference type="NCBI Taxonomy" id="124"/>
    <lineage>
        <taxon>Bacteria</taxon>
        <taxon>Pseudomonadati</taxon>
        <taxon>Planctomycetota</taxon>
        <taxon>Planctomycetia</taxon>
        <taxon>Pirellulales</taxon>
        <taxon>Pirellulaceae</taxon>
        <taxon>Blastopirellula</taxon>
    </lineage>
</organism>
<dbReference type="Proteomes" id="UP000239388">
    <property type="component" value="Unassembled WGS sequence"/>
</dbReference>
<dbReference type="PANTHER" id="PTHR43861:SF3">
    <property type="entry name" value="PUTATIVE (AFU_ORTHOLOGUE AFUA_2G14390)-RELATED"/>
    <property type="match status" value="1"/>
</dbReference>